<organism evidence="5 6">
    <name type="scientific">Kingdonia uniflora</name>
    <dbReference type="NCBI Taxonomy" id="39325"/>
    <lineage>
        <taxon>Eukaryota</taxon>
        <taxon>Viridiplantae</taxon>
        <taxon>Streptophyta</taxon>
        <taxon>Embryophyta</taxon>
        <taxon>Tracheophyta</taxon>
        <taxon>Spermatophyta</taxon>
        <taxon>Magnoliopsida</taxon>
        <taxon>Ranunculales</taxon>
        <taxon>Circaeasteraceae</taxon>
        <taxon>Kingdonia</taxon>
    </lineage>
</organism>
<feature type="domain" description="Serine-threonine/tyrosine-protein kinase catalytic" evidence="4">
    <location>
        <begin position="59"/>
        <end position="152"/>
    </location>
</feature>
<comment type="catalytic activity">
    <reaction evidence="1">
        <text>S-ubiquitinyl-[E2 ubiquitin-conjugating enzyme]-L-cysteine + [acceptor protein]-L-lysine = [E2 ubiquitin-conjugating enzyme]-L-cysteine + N(6)-ubiquitinyl-[acceptor protein]-L-lysine.</text>
        <dbReference type="EC" id="2.3.2.27"/>
    </reaction>
</comment>
<gene>
    <name evidence="5" type="ORF">GIB67_037320</name>
</gene>
<comment type="caution">
    <text evidence="5">The sequence shown here is derived from an EMBL/GenBank/DDBJ whole genome shotgun (WGS) entry which is preliminary data.</text>
</comment>
<dbReference type="PANTHER" id="PTHR45647:SF100">
    <property type="entry name" value="U-BOX DOMAIN-CONTAINING PROTEIN 33"/>
    <property type="match status" value="1"/>
</dbReference>
<dbReference type="SUPFAM" id="SSF56112">
    <property type="entry name" value="Protein kinase-like (PK-like)"/>
    <property type="match status" value="1"/>
</dbReference>
<keyword evidence="6" id="KW-1185">Reference proteome</keyword>
<evidence type="ECO:0000256" key="2">
    <source>
        <dbReference type="ARBA" id="ARBA00012483"/>
    </source>
</evidence>
<sequence length="213" mass="23944">MEKELEVKLVSFVELMKIMKEERGRLELTRDEAITQATKLRISRIEEKTHSFDQSLIIGGENGSVYRGFLRSTVVPIKMLQSNSLEGCSKFQVEVDILSRMRHPNLFPLIGACLKASTLVYDYFPNGSLEGRLVCKDDTPPLPWQTRMRISIEIPAAYICSIGGTNIFIILQGQPQHTAAYSVDVLPAASSKFMVFDWGCCNVLSMMVEEGFV</sequence>
<dbReference type="InterPro" id="IPR051348">
    <property type="entry name" value="U-box_ubiquitin_ligases"/>
</dbReference>
<dbReference type="EC" id="2.3.2.27" evidence="2"/>
<dbReference type="EMBL" id="JACGCM010001272">
    <property type="protein sequence ID" value="KAF6157747.1"/>
    <property type="molecule type" value="Genomic_DNA"/>
</dbReference>
<dbReference type="GO" id="GO:0061630">
    <property type="term" value="F:ubiquitin protein ligase activity"/>
    <property type="evidence" value="ECO:0007669"/>
    <property type="project" value="UniProtKB-EC"/>
</dbReference>
<proteinExistence type="predicted"/>
<dbReference type="OrthoDB" id="1924358at2759"/>
<evidence type="ECO:0000256" key="3">
    <source>
        <dbReference type="ARBA" id="ARBA00022786"/>
    </source>
</evidence>
<protein>
    <recommendedName>
        <fullName evidence="2">RING-type E3 ubiquitin transferase</fullName>
        <ecNumber evidence="2">2.3.2.27</ecNumber>
    </recommendedName>
</protein>
<evidence type="ECO:0000259" key="4">
    <source>
        <dbReference type="Pfam" id="PF07714"/>
    </source>
</evidence>
<dbReference type="GO" id="GO:0004672">
    <property type="term" value="F:protein kinase activity"/>
    <property type="evidence" value="ECO:0007669"/>
    <property type="project" value="InterPro"/>
</dbReference>
<dbReference type="Gene3D" id="1.10.510.10">
    <property type="entry name" value="Transferase(Phosphotransferase) domain 1"/>
    <property type="match status" value="1"/>
</dbReference>
<accession>A0A7J7MSE1</accession>
<dbReference type="AlphaFoldDB" id="A0A7J7MSE1"/>
<name>A0A7J7MSE1_9MAGN</name>
<dbReference type="Proteomes" id="UP000541444">
    <property type="component" value="Unassembled WGS sequence"/>
</dbReference>
<keyword evidence="3" id="KW-0833">Ubl conjugation pathway</keyword>
<evidence type="ECO:0000313" key="5">
    <source>
        <dbReference type="EMBL" id="KAF6157747.1"/>
    </source>
</evidence>
<reference evidence="5 6" key="1">
    <citation type="journal article" date="2020" name="IScience">
        <title>Genome Sequencing of the Endangered Kingdonia uniflora (Circaeasteraceae, Ranunculales) Reveals Potential Mechanisms of Evolutionary Specialization.</title>
        <authorList>
            <person name="Sun Y."/>
            <person name="Deng T."/>
            <person name="Zhang A."/>
            <person name="Moore M.J."/>
            <person name="Landis J.B."/>
            <person name="Lin N."/>
            <person name="Zhang H."/>
            <person name="Zhang X."/>
            <person name="Huang J."/>
            <person name="Zhang X."/>
            <person name="Sun H."/>
            <person name="Wang H."/>
        </authorList>
    </citation>
    <scope>NUCLEOTIDE SEQUENCE [LARGE SCALE GENOMIC DNA]</scope>
    <source>
        <strain evidence="5">TB1705</strain>
        <tissue evidence="5">Leaf</tissue>
    </source>
</reference>
<dbReference type="Pfam" id="PF07714">
    <property type="entry name" value="PK_Tyr_Ser-Thr"/>
    <property type="match status" value="1"/>
</dbReference>
<dbReference type="PANTHER" id="PTHR45647">
    <property type="entry name" value="OS02G0152300 PROTEIN"/>
    <property type="match status" value="1"/>
</dbReference>
<dbReference type="InterPro" id="IPR001245">
    <property type="entry name" value="Ser-Thr/Tyr_kinase_cat_dom"/>
</dbReference>
<dbReference type="InterPro" id="IPR011009">
    <property type="entry name" value="Kinase-like_dom_sf"/>
</dbReference>
<evidence type="ECO:0000256" key="1">
    <source>
        <dbReference type="ARBA" id="ARBA00000900"/>
    </source>
</evidence>
<evidence type="ECO:0000313" key="6">
    <source>
        <dbReference type="Proteomes" id="UP000541444"/>
    </source>
</evidence>